<gene>
    <name evidence="2" type="ORF">O0I10_011979</name>
</gene>
<dbReference type="GO" id="GO:0019005">
    <property type="term" value="C:SCF ubiquitin ligase complex"/>
    <property type="evidence" value="ECO:0007669"/>
    <property type="project" value="TreeGrafter"/>
</dbReference>
<keyword evidence="3" id="KW-1185">Reference proteome</keyword>
<dbReference type="EMBL" id="JARTCD010000106">
    <property type="protein sequence ID" value="KAJ8652399.1"/>
    <property type="molecule type" value="Genomic_DNA"/>
</dbReference>
<reference evidence="2 3" key="1">
    <citation type="submission" date="2023-03" db="EMBL/GenBank/DDBJ databases">
        <title>Genome sequence of Lichtheimia ornata CBS 291.66.</title>
        <authorList>
            <person name="Mohabir J.T."/>
            <person name="Shea T.P."/>
            <person name="Kurbessoian T."/>
            <person name="Berby B."/>
            <person name="Fontaine J."/>
            <person name="Livny J."/>
            <person name="Gnirke A."/>
            <person name="Stajich J.E."/>
            <person name="Cuomo C.A."/>
        </authorList>
    </citation>
    <scope>NUCLEOTIDE SEQUENCE [LARGE SCALE GENOMIC DNA]</scope>
    <source>
        <strain evidence="2">CBS 291.66</strain>
    </source>
</reference>
<feature type="compositionally biased region" description="Low complexity" evidence="1">
    <location>
        <begin position="444"/>
        <end position="453"/>
    </location>
</feature>
<name>A0AAD7XQ00_9FUNG</name>
<dbReference type="RefSeq" id="XP_058337313.1">
    <property type="nucleotide sequence ID" value="XM_058491930.1"/>
</dbReference>
<protein>
    <recommendedName>
        <fullName evidence="4">F-box domain-containing protein</fullName>
    </recommendedName>
</protein>
<evidence type="ECO:0000313" key="3">
    <source>
        <dbReference type="Proteomes" id="UP001234581"/>
    </source>
</evidence>
<dbReference type="SUPFAM" id="SSF52047">
    <property type="entry name" value="RNI-like"/>
    <property type="match status" value="2"/>
</dbReference>
<dbReference type="Proteomes" id="UP001234581">
    <property type="component" value="Unassembled WGS sequence"/>
</dbReference>
<sequence length="750" mass="84990">MIHTFAPSSHAPTRPFCDSTTRLKHSLWNDICQQPTLAANRPHYAKRVSDSTTQLQQCIQNVLNVLNERAVVLTRCANFAAALRDATAMQELSPLSPLGYLREAAIYSEQGRQQAVIDISNEGLSVVDITDPGYSKLEEVKMVAMQRVTCRIDFIGQLPLDVVTDVLFPMLLGDDDGTLDGKKPCPYLDVSKRWLDRAIEAGGGGLHFNIASENTYDELIRFAQHTKAIHGTIHAGVGGLHFNVANQNAYAEVIRHAQHTKSIRIELYQQGNWLSELFHRANLCFLRELTIQGLDEYSTDADHLVSSLKSVGSTLTHLTFTTTSRMLMLQMIRLGRPGLPERPLRVADILINCPHLVMLHIDYPFDTDFSAIPLTKTWPQLTTLRMDYYNGVTLNGQFLAILKRFPSLKKLVLHRCIETQPMTMIQRYCPSMRDLQLRIKHTESSSSSSSPSSERFEQQHQEQWMRGHRGGLEKISISQDSRSGDAWMDMGKVLQQHHNTLVHLELSLDYAGNNDDDLFNLEFPCLKTLALQCHGSDNACFGWWIMGKAPFLEELSITTWAIASHPTVLDIIPPCTLRKLDINLLGIKEPTTIERYLNQFAQQKEWPSLKELKIHCDFDGDIPATIVASICSLKSLQHLAISSSRLTRLSGLDHFTKMLAEGCPLLLSLELKDNMPPSSHVIKPLKGLQHLRHLAFHMDCSDNYTDLWDAFRTLSQLKSIRLFSMRDRVNHKFIEYLKDQRPDIKVVTPR</sequence>
<proteinExistence type="predicted"/>
<evidence type="ECO:0000256" key="1">
    <source>
        <dbReference type="SAM" id="MobiDB-lite"/>
    </source>
</evidence>
<evidence type="ECO:0000313" key="2">
    <source>
        <dbReference type="EMBL" id="KAJ8652399.1"/>
    </source>
</evidence>
<organism evidence="2 3">
    <name type="scientific">Lichtheimia ornata</name>
    <dbReference type="NCBI Taxonomy" id="688661"/>
    <lineage>
        <taxon>Eukaryota</taxon>
        <taxon>Fungi</taxon>
        <taxon>Fungi incertae sedis</taxon>
        <taxon>Mucoromycota</taxon>
        <taxon>Mucoromycotina</taxon>
        <taxon>Mucoromycetes</taxon>
        <taxon>Mucorales</taxon>
        <taxon>Lichtheimiaceae</taxon>
        <taxon>Lichtheimia</taxon>
    </lineage>
</organism>
<dbReference type="PANTHER" id="PTHR13318">
    <property type="entry name" value="PARTNER OF PAIRED, ISOFORM B-RELATED"/>
    <property type="match status" value="1"/>
</dbReference>
<dbReference type="GO" id="GO:0031146">
    <property type="term" value="P:SCF-dependent proteasomal ubiquitin-dependent protein catabolic process"/>
    <property type="evidence" value="ECO:0007669"/>
    <property type="project" value="TreeGrafter"/>
</dbReference>
<evidence type="ECO:0008006" key="4">
    <source>
        <dbReference type="Google" id="ProtNLM"/>
    </source>
</evidence>
<dbReference type="Gene3D" id="3.80.10.10">
    <property type="entry name" value="Ribonuclease Inhibitor"/>
    <property type="match status" value="2"/>
</dbReference>
<feature type="region of interest" description="Disordered" evidence="1">
    <location>
        <begin position="440"/>
        <end position="465"/>
    </location>
</feature>
<dbReference type="InterPro" id="IPR032675">
    <property type="entry name" value="LRR_dom_sf"/>
</dbReference>
<dbReference type="GeneID" id="83219369"/>
<accession>A0AAD7XQ00</accession>
<dbReference type="AlphaFoldDB" id="A0AAD7XQ00"/>
<comment type="caution">
    <text evidence="2">The sequence shown here is derived from an EMBL/GenBank/DDBJ whole genome shotgun (WGS) entry which is preliminary data.</text>
</comment>
<feature type="compositionally biased region" description="Basic and acidic residues" evidence="1">
    <location>
        <begin position="454"/>
        <end position="465"/>
    </location>
</feature>